<reference evidence="6" key="5">
    <citation type="submission" date="2022-09" db="EMBL/GenBank/DDBJ databases">
        <authorList>
            <person name="De Moura G.S."/>
            <person name="Carvalho E."/>
            <person name="Ramos Sanchez E.M."/>
            <person name="Sellera F.P."/>
            <person name="Marques M.F.S."/>
            <person name="Heinemann M.B."/>
            <person name="De Vliegher S."/>
            <person name="Souza F.N."/>
            <person name="Mota R.A."/>
        </authorList>
    </citation>
    <scope>NUCLEOTIDE SEQUENCE</scope>
    <source>
        <strain evidence="6">BR656</strain>
    </source>
</reference>
<evidence type="ECO:0000313" key="11">
    <source>
        <dbReference type="Proteomes" id="UP001176210"/>
    </source>
</evidence>
<dbReference type="AlphaFoldDB" id="A0A1X0TTP4"/>
<gene>
    <name evidence="8" type="ORF">CD117_07135</name>
    <name evidence="5" type="ORF">CEP64_02525</name>
    <name evidence="7" type="ORF">JRU67_03705</name>
    <name evidence="6" type="ORF">OWO77_06695</name>
</gene>
<dbReference type="Proteomes" id="UP000197058">
    <property type="component" value="Chromosome"/>
</dbReference>
<dbReference type="InterPro" id="IPR011711">
    <property type="entry name" value="GntR_C"/>
</dbReference>
<evidence type="ECO:0000313" key="10">
    <source>
        <dbReference type="Proteomes" id="UP000274792"/>
    </source>
</evidence>
<reference evidence="5" key="2">
    <citation type="submission" date="2017-12" db="EMBL/GenBank/DDBJ databases">
        <title>FDA dAtabase for Regulatory Grade micrObial Sequences (FDA-ARGOS): Supporting development and validation of Infectious Disease Dx tests.</title>
        <authorList>
            <person name="Campos J."/>
            <person name="Goldberg B."/>
            <person name="Tallon L."/>
            <person name="Sadzewicz L."/>
            <person name="Sengamalay N."/>
            <person name="Ott S."/>
            <person name="Godinez A."/>
            <person name="Nagaraj S."/>
            <person name="Vavikolanu K."/>
            <person name="Vyas G."/>
            <person name="Nadendla S."/>
            <person name="Aluvathingal J."/>
            <person name="Geyer C."/>
            <person name="Nandy P."/>
            <person name="Hobson J."/>
            <person name="Sichtig H."/>
        </authorList>
    </citation>
    <scope>NUCLEOTIDE SEQUENCE</scope>
    <source>
        <strain evidence="5">FDAARGOS_285</strain>
    </source>
</reference>
<reference evidence="9" key="1">
    <citation type="submission" date="2017-06" db="EMBL/GenBank/DDBJ databases">
        <title>FDA dAtabase for Regulatory Grade micrObial Sequences (FDA-ARGOS): Supporting development and validation of Infectious Disease Dx tests.</title>
        <authorList>
            <person name="Goldberg B."/>
            <person name="Campos J."/>
            <person name="Tallon L."/>
            <person name="Sadzewicz L."/>
            <person name="Sengamalay N."/>
            <person name="Ott S."/>
            <person name="Godinez A."/>
            <person name="Nagaraj S."/>
            <person name="Vavikolanu K."/>
            <person name="Nadendla S."/>
            <person name="George J."/>
            <person name="Geyer C."/>
            <person name="Sichtig H."/>
        </authorList>
    </citation>
    <scope>NUCLEOTIDE SEQUENCE [LARGE SCALE GENOMIC DNA]</scope>
    <source>
        <strain evidence="9">FDAARGOS_285</strain>
    </source>
</reference>
<dbReference type="EMBL" id="JAPNQM010000002">
    <property type="protein sequence ID" value="MDL0116658.1"/>
    <property type="molecule type" value="Genomic_DNA"/>
</dbReference>
<reference evidence="8 10" key="3">
    <citation type="submission" date="2018-10" db="EMBL/GenBank/DDBJ databases">
        <title>A collection Staphylococci species genome sequencing.</title>
        <authorList>
            <person name="Cole K."/>
        </authorList>
    </citation>
    <scope>NUCLEOTIDE SEQUENCE [LARGE SCALE GENOMIC DNA]</scope>
    <source>
        <strain evidence="8">CCUG 37923</strain>
        <strain evidence="10">NCTC 12218</strain>
    </source>
</reference>
<evidence type="ECO:0000313" key="9">
    <source>
        <dbReference type="Proteomes" id="UP000197058"/>
    </source>
</evidence>
<feature type="domain" description="HTH gntR-type" evidence="4">
    <location>
        <begin position="6"/>
        <end position="74"/>
    </location>
</feature>
<dbReference type="SMART" id="SM00895">
    <property type="entry name" value="FCD"/>
    <property type="match status" value="1"/>
</dbReference>
<dbReference type="SUPFAM" id="SSF46785">
    <property type="entry name" value="Winged helix' DNA-binding domain"/>
    <property type="match status" value="1"/>
</dbReference>
<evidence type="ECO:0000256" key="2">
    <source>
        <dbReference type="ARBA" id="ARBA00023125"/>
    </source>
</evidence>
<dbReference type="Gene3D" id="1.20.120.530">
    <property type="entry name" value="GntR ligand-binding domain-like"/>
    <property type="match status" value="1"/>
</dbReference>
<dbReference type="Pfam" id="PF00392">
    <property type="entry name" value="GntR"/>
    <property type="match status" value="1"/>
</dbReference>
<reference evidence="7" key="4">
    <citation type="submission" date="2021-02" db="EMBL/GenBank/DDBJ databases">
        <title>cfr and optrA-positive Staphylococcus spp.</title>
        <authorList>
            <person name="Chen L."/>
        </authorList>
    </citation>
    <scope>NUCLEOTIDE SEQUENCE</scope>
    <source>
        <strain evidence="7">GDQ20D70P</strain>
    </source>
</reference>
<evidence type="ECO:0000259" key="4">
    <source>
        <dbReference type="PROSITE" id="PS50949"/>
    </source>
</evidence>
<dbReference type="PROSITE" id="PS50949">
    <property type="entry name" value="HTH_GNTR"/>
    <property type="match status" value="1"/>
</dbReference>
<evidence type="ECO:0000313" key="8">
    <source>
        <dbReference type="EMBL" id="RTX72888.1"/>
    </source>
</evidence>
<dbReference type="GO" id="GO:0003677">
    <property type="term" value="F:DNA binding"/>
    <property type="evidence" value="ECO:0007669"/>
    <property type="project" value="UniProtKB-KW"/>
</dbReference>
<dbReference type="SUPFAM" id="SSF48008">
    <property type="entry name" value="GntR ligand-binding domain-like"/>
    <property type="match status" value="1"/>
</dbReference>
<dbReference type="Proteomes" id="UP000274792">
    <property type="component" value="Unassembled WGS sequence"/>
</dbReference>
<dbReference type="PRINTS" id="PR00035">
    <property type="entry name" value="HTHGNTR"/>
</dbReference>
<evidence type="ECO:0000313" key="6">
    <source>
        <dbReference type="EMBL" id="MDL0116658.1"/>
    </source>
</evidence>
<dbReference type="Proteomes" id="UP000640299">
    <property type="component" value="Chromosome"/>
</dbReference>
<proteinExistence type="predicted"/>
<dbReference type="PANTHER" id="PTHR43537:SF5">
    <property type="entry name" value="UXU OPERON TRANSCRIPTIONAL REGULATOR"/>
    <property type="match status" value="1"/>
</dbReference>
<dbReference type="InterPro" id="IPR000524">
    <property type="entry name" value="Tscrpt_reg_HTH_GntR"/>
</dbReference>
<dbReference type="InterPro" id="IPR008920">
    <property type="entry name" value="TF_FadR/GntR_C"/>
</dbReference>
<sequence>MKISNKKLYEKVADVIILDINEGRLKIGDRLPSIKALSESFGVGQATIREALNALRAMGYVEIKHGQGTFIVEREEVYFNIEAINGDVKDIENLLEVRKIVEVGVSRLAAEKRTDDDLHAIESALKDMKQAIQDNELGEASDLKFHLAVVEAAKNDMLKQLLLNVSEIMRHTMKETRRIYLYTKSKSIEKLYNEHKEIFEAIKSQNAELAQHKMAFHLEEVEKVVLSNIKKTEQ</sequence>
<dbReference type="Gene3D" id="1.10.10.10">
    <property type="entry name" value="Winged helix-like DNA-binding domain superfamily/Winged helix DNA-binding domain"/>
    <property type="match status" value="1"/>
</dbReference>
<dbReference type="PANTHER" id="PTHR43537">
    <property type="entry name" value="TRANSCRIPTIONAL REGULATOR, GNTR FAMILY"/>
    <property type="match status" value="1"/>
</dbReference>
<evidence type="ECO:0000313" key="7">
    <source>
        <dbReference type="EMBL" id="QRN91927.1"/>
    </source>
</evidence>
<protein>
    <submittedName>
        <fullName evidence="8">FadR family transcriptional regulator</fullName>
    </submittedName>
    <submittedName>
        <fullName evidence="6">FadR/GntR family transcriptional regulator</fullName>
    </submittedName>
</protein>
<dbReference type="EMBL" id="CP022046">
    <property type="protein sequence ID" value="ASE33514.1"/>
    <property type="molecule type" value="Genomic_DNA"/>
</dbReference>
<name>A0A1X0TTP4_MAMSC</name>
<accession>A0A1X0TTP4</accession>
<dbReference type="EMBL" id="CP069389">
    <property type="protein sequence ID" value="QRN91927.1"/>
    <property type="molecule type" value="Genomic_DNA"/>
</dbReference>
<keyword evidence="3" id="KW-0804">Transcription</keyword>
<evidence type="ECO:0000256" key="3">
    <source>
        <dbReference type="ARBA" id="ARBA00023163"/>
    </source>
</evidence>
<accession>A0A657XN52</accession>
<evidence type="ECO:0000313" key="5">
    <source>
        <dbReference type="EMBL" id="ASE33514.1"/>
    </source>
</evidence>
<dbReference type="CDD" id="cd07377">
    <property type="entry name" value="WHTH_GntR"/>
    <property type="match status" value="1"/>
</dbReference>
<keyword evidence="1" id="KW-0805">Transcription regulation</keyword>
<dbReference type="EMBL" id="RXWV01000036">
    <property type="protein sequence ID" value="RTX72888.1"/>
    <property type="molecule type" value="Genomic_DNA"/>
</dbReference>
<dbReference type="Pfam" id="PF07729">
    <property type="entry name" value="FCD"/>
    <property type="match status" value="1"/>
</dbReference>
<dbReference type="KEGG" id="sscu:CEP64_02525"/>
<dbReference type="Proteomes" id="UP001176210">
    <property type="component" value="Unassembled WGS sequence"/>
</dbReference>
<keyword evidence="11" id="KW-1185">Reference proteome</keyword>
<organism evidence="8 10">
    <name type="scientific">Mammaliicoccus sciuri</name>
    <name type="common">Staphylococcus sciuri</name>
    <dbReference type="NCBI Taxonomy" id="1296"/>
    <lineage>
        <taxon>Bacteria</taxon>
        <taxon>Bacillati</taxon>
        <taxon>Bacillota</taxon>
        <taxon>Bacilli</taxon>
        <taxon>Bacillales</taxon>
        <taxon>Staphylococcaceae</taxon>
        <taxon>Mammaliicoccus</taxon>
    </lineage>
</organism>
<dbReference type="SMART" id="SM00345">
    <property type="entry name" value="HTH_GNTR"/>
    <property type="match status" value="1"/>
</dbReference>
<dbReference type="RefSeq" id="WP_025906426.1">
    <property type="nucleotide sequence ID" value="NZ_CAJVGN010000001.1"/>
</dbReference>
<dbReference type="eggNOG" id="COG2186">
    <property type="taxonomic scope" value="Bacteria"/>
</dbReference>
<evidence type="ECO:0000256" key="1">
    <source>
        <dbReference type="ARBA" id="ARBA00023015"/>
    </source>
</evidence>
<dbReference type="InterPro" id="IPR036388">
    <property type="entry name" value="WH-like_DNA-bd_sf"/>
</dbReference>
<dbReference type="GO" id="GO:0003700">
    <property type="term" value="F:DNA-binding transcription factor activity"/>
    <property type="evidence" value="ECO:0007669"/>
    <property type="project" value="InterPro"/>
</dbReference>
<keyword evidence="2" id="KW-0238">DNA-binding</keyword>
<dbReference type="InterPro" id="IPR036390">
    <property type="entry name" value="WH_DNA-bd_sf"/>
</dbReference>
<reference evidence="6" key="6">
    <citation type="journal article" date="2023" name="Vet. Microbiol.">
        <title>Emergence of livestock-associated Mammaliicoccus sciuri ST71 co-harbouring mecA and mecC genes in Brazil.</title>
        <authorList>
            <person name="de Moura G.S."/>
            <person name="de Carvalho E."/>
            <person name="Ramos Sanchez E.M."/>
            <person name="Sellera F.P."/>
            <person name="Marques M.F.S."/>
            <person name="Heinemann M.B."/>
            <person name="De Vliegher S."/>
            <person name="Souza F.N."/>
            <person name="Mota R.A."/>
        </authorList>
    </citation>
    <scope>NUCLEOTIDE SEQUENCE</scope>
    <source>
        <strain evidence="6">BR656</strain>
    </source>
</reference>